<feature type="region of interest" description="Disordered" evidence="1">
    <location>
        <begin position="691"/>
        <end position="718"/>
    </location>
</feature>
<evidence type="ECO:0000313" key="4">
    <source>
        <dbReference type="Proteomes" id="UP001212152"/>
    </source>
</evidence>
<organism evidence="3 4">
    <name type="scientific">Geranomyces variabilis</name>
    <dbReference type="NCBI Taxonomy" id="109894"/>
    <lineage>
        <taxon>Eukaryota</taxon>
        <taxon>Fungi</taxon>
        <taxon>Fungi incertae sedis</taxon>
        <taxon>Chytridiomycota</taxon>
        <taxon>Chytridiomycota incertae sedis</taxon>
        <taxon>Chytridiomycetes</taxon>
        <taxon>Spizellomycetales</taxon>
        <taxon>Powellomycetaceae</taxon>
        <taxon>Geranomyces</taxon>
    </lineage>
</organism>
<proteinExistence type="predicted"/>
<name>A0AAD5TKP4_9FUNG</name>
<dbReference type="EMBL" id="JADGJQ010000033">
    <property type="protein sequence ID" value="KAJ3177427.1"/>
    <property type="molecule type" value="Genomic_DNA"/>
</dbReference>
<feature type="region of interest" description="Disordered" evidence="1">
    <location>
        <begin position="993"/>
        <end position="1014"/>
    </location>
</feature>
<dbReference type="Proteomes" id="UP001212152">
    <property type="component" value="Unassembled WGS sequence"/>
</dbReference>
<evidence type="ECO:0000259" key="2">
    <source>
        <dbReference type="Pfam" id="PF08639"/>
    </source>
</evidence>
<dbReference type="InterPro" id="IPR013948">
    <property type="entry name" value="DNA_replication_reg_Sld3_C"/>
</dbReference>
<sequence length="1014" mass="110967">MTACPSAQFGSPSAAKRATPNVMFIIDTGACLGTDEVQDECSRAAVETTVKSAVLRILLYFFIHVDVRFTWSYQLLAFDSASTFQASKSISRHLQDFNPVVLEEFAKELRQALGASGSAASERTSSTPPIKRLSAVLKKAASTFQWSWCSRSGVMPSPARMSEQLSAPVKLRNYLYILSPAPHTIEELMRYTGAAGTGAANDLEAEASLLLPGLKQHLESSLITDKAGADLRSALAAQTNVSTRELWRGRLTADGEADDGIHIALRAVTSAAGQKKRSADSIYSRSSELPVFSVAIRTMAIVGRVTTGVLDDSILERQVLTCAAKGTASEATAFDEILSSLRSAKKALVVWVHVDAPADSDAPTREASPLGDDNPFADDDNVSARPVKRLSVLFSLRSGLALMRLVREEHESFVLDKLTDEIAECSEEGGWHSEFLDQWFSNNLADDIAGVIFGGRANSEARSRLPEATFYVWDPDIDDERLLREGDRRRANEYIDALYRSRHTPQSFVKNFVPSFWDAVDSMACGEVGAPSPSRRKFRKAKTRLSENLLESLCNGFLLSVTQLEQKYRSILDLLDEPPDPQLPAPAPEFLSDVECAALKSWWKEIYDNIPIGQLADPRRILRQEVNKLRLLDTKLQMIMLLECLRSNCEVDAQLPDIAKWFATTRPLSPDKEFNRKRKSKSVIDDFLARPSKKRKADAKSLPPATSEGPDPPVVDAQSHDTKALFVRAVEELMDRICISNVIAVVGSANSSGVFKDFVEPVVLRYYNFYVPDLVKSLVLKAGGDPSVQEAVPPSPFFKKKKSRGSGRGGVKKRDGSSREPSVSKHKAPIEPTAQPRKVSDFLKGLGKRQMVVGKPKSKADKVSGLKKHGDSSKSNPASLGSHFAEAENLKSAGTASLPTFGKRISTASAGPFKNQHVANLQAPPLKRTASLPAIANDRDNPFWEGPPPLTGETSEPTRSAHHSQFRACPPVRSICPTQNTIRPNHNITFEVSASAPDTHARTGATELSLTRYS</sequence>
<accession>A0AAD5TKP4</accession>
<evidence type="ECO:0000313" key="3">
    <source>
        <dbReference type="EMBL" id="KAJ3177427.1"/>
    </source>
</evidence>
<feature type="region of interest" description="Disordered" evidence="1">
    <location>
        <begin position="360"/>
        <end position="379"/>
    </location>
</feature>
<comment type="caution">
    <text evidence="3">The sequence shown here is derived from an EMBL/GenBank/DDBJ whole genome shotgun (WGS) entry which is preliminary data.</text>
</comment>
<reference evidence="3" key="1">
    <citation type="submission" date="2020-05" db="EMBL/GenBank/DDBJ databases">
        <title>Phylogenomic resolution of chytrid fungi.</title>
        <authorList>
            <person name="Stajich J.E."/>
            <person name="Amses K."/>
            <person name="Simmons R."/>
            <person name="Seto K."/>
            <person name="Myers J."/>
            <person name="Bonds A."/>
            <person name="Quandt C.A."/>
            <person name="Barry K."/>
            <person name="Liu P."/>
            <person name="Grigoriev I."/>
            <person name="Longcore J.E."/>
            <person name="James T.Y."/>
        </authorList>
    </citation>
    <scope>NUCLEOTIDE SEQUENCE</scope>
    <source>
        <strain evidence="3">JEL0379</strain>
    </source>
</reference>
<feature type="compositionally biased region" description="Basic and acidic residues" evidence="1">
    <location>
        <begin position="858"/>
        <end position="872"/>
    </location>
</feature>
<feature type="region of interest" description="Disordered" evidence="1">
    <location>
        <begin position="937"/>
        <end position="966"/>
    </location>
</feature>
<gene>
    <name evidence="3" type="ORF">HDU87_004446</name>
</gene>
<protein>
    <recommendedName>
        <fullName evidence="2">DNA replication regulator Sld3 C-terminal domain-containing protein</fullName>
    </recommendedName>
</protein>
<dbReference type="Pfam" id="PF08639">
    <property type="entry name" value="Sld3_STD"/>
    <property type="match status" value="1"/>
</dbReference>
<feature type="domain" description="DNA replication regulator Sld3 C-terminal" evidence="2">
    <location>
        <begin position="595"/>
        <end position="828"/>
    </location>
</feature>
<feature type="region of interest" description="Disordered" evidence="1">
    <location>
        <begin position="786"/>
        <end position="880"/>
    </location>
</feature>
<evidence type="ECO:0000256" key="1">
    <source>
        <dbReference type="SAM" id="MobiDB-lite"/>
    </source>
</evidence>
<dbReference type="AlphaFoldDB" id="A0AAD5TKP4"/>
<dbReference type="Gene3D" id="1.20.58.2130">
    <property type="match status" value="1"/>
</dbReference>
<keyword evidence="4" id="KW-1185">Reference proteome</keyword>